<reference evidence="2" key="1">
    <citation type="submission" date="2017-09" db="EMBL/GenBank/DDBJ databases">
        <title>Depth-based differentiation of microbial function through sediment-hosted aquifers and enrichment of novel symbionts in the deep terrestrial subsurface.</title>
        <authorList>
            <person name="Probst A.J."/>
            <person name="Ladd B."/>
            <person name="Jarett J.K."/>
            <person name="Geller-Mcgrath D.E."/>
            <person name="Sieber C.M.K."/>
            <person name="Emerson J.B."/>
            <person name="Anantharaman K."/>
            <person name="Thomas B.C."/>
            <person name="Malmstrom R."/>
            <person name="Stieglmeier M."/>
            <person name="Klingl A."/>
            <person name="Woyke T."/>
            <person name="Ryan C.M."/>
            <person name="Banfield J.F."/>
        </authorList>
    </citation>
    <scope>NUCLEOTIDE SEQUENCE [LARGE SCALE GENOMIC DNA]</scope>
</reference>
<dbReference type="Proteomes" id="UP000231162">
    <property type="component" value="Unassembled WGS sequence"/>
</dbReference>
<evidence type="ECO:0008006" key="3">
    <source>
        <dbReference type="Google" id="ProtNLM"/>
    </source>
</evidence>
<accession>A0A2M6R9H8</accession>
<evidence type="ECO:0000313" key="1">
    <source>
        <dbReference type="EMBL" id="PIS07169.1"/>
    </source>
</evidence>
<proteinExistence type="predicted"/>
<dbReference type="AlphaFoldDB" id="A0A2M6R9H8"/>
<protein>
    <recommendedName>
        <fullName evidence="3">Nudix hydrolase domain-containing protein</fullName>
    </recommendedName>
</protein>
<dbReference type="EMBL" id="PEZX01000013">
    <property type="protein sequence ID" value="PIS07169.1"/>
    <property type="molecule type" value="Genomic_DNA"/>
</dbReference>
<name>A0A2M6R9H8_9BACT</name>
<evidence type="ECO:0000313" key="2">
    <source>
        <dbReference type="Proteomes" id="UP000231162"/>
    </source>
</evidence>
<comment type="caution">
    <text evidence="1">The sequence shown here is derived from an EMBL/GenBank/DDBJ whole genome shotgun (WGS) entry which is preliminary data.</text>
</comment>
<organism evidence="1 2">
    <name type="scientific">Candidatus Berkelbacteria bacterium CG10_big_fil_rev_8_21_14_0_10_43_14</name>
    <dbReference type="NCBI Taxonomy" id="1974515"/>
    <lineage>
        <taxon>Bacteria</taxon>
        <taxon>Candidatus Berkelbacteria</taxon>
    </lineage>
</organism>
<gene>
    <name evidence="1" type="ORF">COT79_00700</name>
</gene>
<sequence>MGVKVYVNKLFMERNSDIVELQGHREYFYICVITGGKVGTGRGPEFQVDSHYKGKYVIKWVEIDTLPTTDLRPVEVRDKIIKEYYDQKYIRNPIPI</sequence>